<evidence type="ECO:0000313" key="1">
    <source>
        <dbReference type="EMBL" id="ANO58124.1"/>
    </source>
</evidence>
<reference evidence="1" key="1">
    <citation type="submission" date="2015-11" db="EMBL/GenBank/DDBJ databases">
        <title>Genomes of Abundant and Widespread Viruses from the Deep Ocean.</title>
        <authorList>
            <person name="Mizuno C.M."/>
            <person name="Ghai R."/>
            <person name="Saghai A."/>
            <person name="Lopez-Garcia P."/>
            <person name="Rodriguez-Valera F."/>
        </authorList>
    </citation>
    <scope>NUCLEOTIDE SEQUENCE</scope>
</reference>
<name>A0A1B0Z1U4_9DELT</name>
<dbReference type="EMBL" id="KT997798">
    <property type="protein sequence ID" value="ANO58124.1"/>
    <property type="molecule type" value="Genomic_DNA"/>
</dbReference>
<proteinExistence type="predicted"/>
<protein>
    <submittedName>
        <fullName evidence="1">Uncharacterized protein</fullName>
    </submittedName>
</protein>
<sequence>MHKLLNLDIQAINSIRANWIEQVEKGDDSGLELTDSFFDYLMSGNYFGDLLQRSNQITYLSVVDPSDQEVVAITEIIYARQGAKSICKIMDISHAPKISNLEDEAYINKSFDILLSILAHMLEINKSTNHGITKIYARDDAARDTIKQIHTHTEKNVLETTGFKMKTSGYRWLEFEKI</sequence>
<accession>A0A1B0Z1U4</accession>
<organism evidence="1">
    <name type="scientific">uncultured delta proteobacterium</name>
    <dbReference type="NCBI Taxonomy" id="34034"/>
    <lineage>
        <taxon>Bacteria</taxon>
        <taxon>Deltaproteobacteria</taxon>
        <taxon>environmental samples</taxon>
    </lineage>
</organism>
<dbReference type="AlphaFoldDB" id="A0A1B0Z1U4"/>